<dbReference type="OrthoDB" id="9810484at2"/>
<gene>
    <name evidence="1" type="ORF">FF306_00634</name>
</gene>
<reference evidence="1 2" key="1">
    <citation type="journal article" date="2016" name="Syst. Appl. Microbiol.">
        <title>Genomic characterization of a fructophilic bee symbiont Lactobacillus kunkeei reveals its niche-specific adaptation.</title>
        <authorList>
            <person name="Maeno S."/>
            <person name="Tanizawa Y."/>
            <person name="Kanesaki Y."/>
            <person name="Kubota E."/>
            <person name="Kumar H."/>
            <person name="Dicks L."/>
            <person name="Salminen S."/>
            <person name="Nakagawa J."/>
            <person name="Arita M."/>
            <person name="Endo A."/>
        </authorList>
    </citation>
    <scope>NUCLEOTIDE SEQUENCE [LARGE SCALE GENOMIC DNA]</scope>
    <source>
        <strain evidence="1 2">FF30-6</strain>
    </source>
</reference>
<proteinExistence type="predicted"/>
<protein>
    <submittedName>
        <fullName evidence="1">Uncharacterized protein</fullName>
    </submittedName>
</protein>
<comment type="caution">
    <text evidence="1">The sequence shown here is derived from an EMBL/GenBank/DDBJ whole genome shotgun (WGS) entry which is preliminary data.</text>
</comment>
<evidence type="ECO:0000313" key="2">
    <source>
        <dbReference type="Proteomes" id="UP000186588"/>
    </source>
</evidence>
<sequence length="49" mass="5643">MQFIFALLHGIAEMISNSIAFHLTLLHIEPSNIFLKLPHIIQSIVNFIR</sequence>
<dbReference type="EMBL" id="BDDX01000005">
    <property type="protein sequence ID" value="GAT90533.1"/>
    <property type="molecule type" value="Genomic_DNA"/>
</dbReference>
<dbReference type="Proteomes" id="UP000186588">
    <property type="component" value="Unassembled WGS sequence"/>
</dbReference>
<name>A0A1L8CH54_9LACO</name>
<evidence type="ECO:0000313" key="1">
    <source>
        <dbReference type="EMBL" id="GAT90533.1"/>
    </source>
</evidence>
<organism evidence="1 2">
    <name type="scientific">Apilactobacillus kunkeei</name>
    <dbReference type="NCBI Taxonomy" id="148814"/>
    <lineage>
        <taxon>Bacteria</taxon>
        <taxon>Bacillati</taxon>
        <taxon>Bacillota</taxon>
        <taxon>Bacilli</taxon>
        <taxon>Lactobacillales</taxon>
        <taxon>Lactobacillaceae</taxon>
        <taxon>Apilactobacillus</taxon>
    </lineage>
</organism>
<dbReference type="GeneID" id="66349528"/>
<dbReference type="AlphaFoldDB" id="A0A1L8CH54"/>
<dbReference type="RefSeq" id="WP_155443317.1">
    <property type="nucleotide sequence ID" value="NZ_BDDX01000005.1"/>
</dbReference>
<accession>A0A1L8CH54</accession>